<name>A0ABM6RKM5_9RHOB</name>
<protein>
    <submittedName>
        <fullName evidence="1">Uncharacterized protein</fullName>
    </submittedName>
</protein>
<dbReference type="Proteomes" id="UP000236536">
    <property type="component" value="Plasmid pP66_d"/>
</dbReference>
<keyword evidence="1" id="KW-0614">Plasmid</keyword>
<dbReference type="EMBL" id="CP010709">
    <property type="protein sequence ID" value="AUQ97105.1"/>
    <property type="molecule type" value="Genomic_DNA"/>
</dbReference>
<dbReference type="RefSeq" id="WP_102875687.1">
    <property type="nucleotide sequence ID" value="NZ_CP010603.1"/>
</dbReference>
<accession>A0ABM6RKM5</accession>
<evidence type="ECO:0000313" key="2">
    <source>
        <dbReference type="Proteomes" id="UP000236536"/>
    </source>
</evidence>
<proteinExistence type="predicted"/>
<keyword evidence="2" id="KW-1185">Reference proteome</keyword>
<reference evidence="1 2" key="1">
    <citation type="journal article" date="2017" name="Genome Biol. Evol.">
        <title>Trajectories and Drivers of Genome Evolution in Surface-Associated Marine Phaeobacter.</title>
        <authorList>
            <person name="Freese H.M."/>
            <person name="Sikorski J."/>
            <person name="Bunk B."/>
            <person name="Scheuner C."/>
            <person name="Meier-Kolthoff J.P."/>
            <person name="Sproer C."/>
            <person name="Gram L."/>
            <person name="Overmann J."/>
        </authorList>
    </citation>
    <scope>NUCLEOTIDE SEQUENCE [LARGE SCALE GENOMIC DNA]</scope>
    <source>
        <strain evidence="1 2">P66</strain>
    </source>
</reference>
<reference evidence="1 2" key="2">
    <citation type="journal article" date="2017" name="Int. J. Syst. Evol. Microbiol.">
        <title>Adaptation of Surface-Associated Bacteria to the Open Ocean: A Genomically Distinct Subpopulation of Phaeobacter gallaeciensis Colonizes Pacific Mesozooplankton.</title>
        <authorList>
            <person name="Freese H.M."/>
            <person name="Methner A."/>
            <person name="Overmann J."/>
        </authorList>
    </citation>
    <scope>NUCLEOTIDE SEQUENCE [LARGE SCALE GENOMIC DNA]</scope>
    <source>
        <strain evidence="1 2">P66</strain>
    </source>
</reference>
<gene>
    <name evidence="1" type="ORF">PhaeoP66_04379</name>
</gene>
<sequence length="385" mass="42685">MNTKTKIDELKLLAKRYAHATRSNHREALDAIASELGFPHWKALTVKAKQGWMPSEEELAKADTFVREFFPSLGGKPQFIEQSMSRPVSEPIKAGEIDGHAYQLFEFSGDICMEGDGWRILIGEADFSQPVVEIETTHKETSPAKNPGFVEKVLAIAEVQAVKIRAAIASDWSRRSTKPNAKGEVVHPLHGDRAAEWFCLHCDGKITGAQIADNLWHCPSCGASPLNIFTSPWWLEGGDEAPKAVECVDGQKRPEPRIDVVDSRPTLRLDEESISLLLRIALLEDATNPGERLGALLAEINVDDENDAWITFDEDLWPEDKDPDAAMAVADRLGIELELAMTCMTFPFTWPGLGHVTASTSEYLGLLLDAYEEDGVIVRNNDDHE</sequence>
<organism evidence="1 2">
    <name type="scientific">Phaeobacter inhibens</name>
    <dbReference type="NCBI Taxonomy" id="221822"/>
    <lineage>
        <taxon>Bacteria</taxon>
        <taxon>Pseudomonadati</taxon>
        <taxon>Pseudomonadota</taxon>
        <taxon>Alphaproteobacteria</taxon>
        <taxon>Rhodobacterales</taxon>
        <taxon>Roseobacteraceae</taxon>
        <taxon>Phaeobacter</taxon>
    </lineage>
</organism>
<evidence type="ECO:0000313" key="1">
    <source>
        <dbReference type="EMBL" id="AUQ97105.1"/>
    </source>
</evidence>
<geneLocation type="plasmid" evidence="1 2">
    <name>pP66_d</name>
</geneLocation>